<evidence type="ECO:0000256" key="5">
    <source>
        <dbReference type="ARBA" id="ARBA00023128"/>
    </source>
</evidence>
<dbReference type="GO" id="GO:0016226">
    <property type="term" value="P:iron-sulfur cluster assembly"/>
    <property type="evidence" value="ECO:0007669"/>
    <property type="project" value="InterPro"/>
</dbReference>
<sequence length="138" mass="15472">MQFLRVGTSRNFPWRVFTRLSTAVCKCSSNASLFFTEKSVKRLKQIGAKGVYMRVVVDSGGCSGFRYKFEIADKVQENDQIIVQNGVTVFIDNVSLDLIKGSTIDYEDELIRSGFYIVNNPQVDKSCSCGVSFSLKLD</sequence>
<dbReference type="GO" id="GO:0051539">
    <property type="term" value="F:4 iron, 4 sulfur cluster binding"/>
    <property type="evidence" value="ECO:0007669"/>
    <property type="project" value="TreeGrafter"/>
</dbReference>
<keyword evidence="3" id="KW-0479">Metal-binding</keyword>
<comment type="subcellular location">
    <subcellularLocation>
        <location evidence="1">Mitochondrion</location>
    </subcellularLocation>
</comment>
<evidence type="ECO:0000256" key="3">
    <source>
        <dbReference type="ARBA" id="ARBA00022723"/>
    </source>
</evidence>
<dbReference type="GO" id="GO:0120510">
    <property type="term" value="C:mitochondrial [4Fe-4S] assembly complex"/>
    <property type="evidence" value="ECO:0007669"/>
    <property type="project" value="UniProtKB-ARBA"/>
</dbReference>
<dbReference type="Pfam" id="PF01521">
    <property type="entry name" value="Fe-S_biosyn"/>
    <property type="match status" value="1"/>
</dbReference>
<evidence type="ECO:0000256" key="9">
    <source>
        <dbReference type="ARBA" id="ARBA00093471"/>
    </source>
</evidence>
<evidence type="ECO:0000256" key="8">
    <source>
        <dbReference type="ARBA" id="ARBA00077082"/>
    </source>
</evidence>
<comment type="similarity">
    <text evidence="2">Belongs to the HesB/IscA family.</text>
</comment>
<dbReference type="GO" id="GO:0005506">
    <property type="term" value="F:iron ion binding"/>
    <property type="evidence" value="ECO:0007669"/>
    <property type="project" value="TreeGrafter"/>
</dbReference>
<keyword evidence="5" id="KW-0496">Mitochondrion</keyword>
<proteinExistence type="inferred from homology"/>
<evidence type="ECO:0000313" key="12">
    <source>
        <dbReference type="WBParaSite" id="TREG1_46700.1"/>
    </source>
</evidence>
<comment type="function">
    <text evidence="6">Involved in the maturation of mitochondrial 4Fe-4S proteins functioning late in the iron-sulfur cluster assembly pathway. May be involved in the binding of an intermediate of Fe/S cluster assembly.</text>
</comment>
<keyword evidence="11" id="KW-1185">Reference proteome</keyword>
<evidence type="ECO:0000313" key="11">
    <source>
        <dbReference type="Proteomes" id="UP000050795"/>
    </source>
</evidence>
<dbReference type="SUPFAM" id="SSF89360">
    <property type="entry name" value="HesB-like domain"/>
    <property type="match status" value="1"/>
</dbReference>
<organism evidence="11 12">
    <name type="scientific">Trichobilharzia regenti</name>
    <name type="common">Nasal bird schistosome</name>
    <dbReference type="NCBI Taxonomy" id="157069"/>
    <lineage>
        <taxon>Eukaryota</taxon>
        <taxon>Metazoa</taxon>
        <taxon>Spiralia</taxon>
        <taxon>Lophotrochozoa</taxon>
        <taxon>Platyhelminthes</taxon>
        <taxon>Trematoda</taxon>
        <taxon>Digenea</taxon>
        <taxon>Strigeidida</taxon>
        <taxon>Schistosomatoidea</taxon>
        <taxon>Schistosomatidae</taxon>
        <taxon>Trichobilharzia</taxon>
    </lineage>
</organism>
<keyword evidence="4" id="KW-0408">Iron</keyword>
<dbReference type="InterPro" id="IPR016092">
    <property type="entry name" value="ATAP"/>
</dbReference>
<dbReference type="InterPro" id="IPR000361">
    <property type="entry name" value="ATAP_core_dom"/>
</dbReference>
<dbReference type="NCBIfam" id="TIGR00049">
    <property type="entry name" value="iron-sulfur cluster assembly accessory protein"/>
    <property type="match status" value="1"/>
</dbReference>
<evidence type="ECO:0000256" key="7">
    <source>
        <dbReference type="ARBA" id="ARBA00073313"/>
    </source>
</evidence>
<dbReference type="GO" id="GO:0051537">
    <property type="term" value="F:2 iron, 2 sulfur cluster binding"/>
    <property type="evidence" value="ECO:0007669"/>
    <property type="project" value="TreeGrafter"/>
</dbReference>
<protein>
    <recommendedName>
        <fullName evidence="7">Iron-sulfur cluster assembly 2 homolog, mitochondrial</fullName>
    </recommendedName>
    <alternativeName>
        <fullName evidence="8">HESB-like domain-containing protein 1</fullName>
    </alternativeName>
</protein>
<evidence type="ECO:0000256" key="4">
    <source>
        <dbReference type="ARBA" id="ARBA00023004"/>
    </source>
</evidence>
<evidence type="ECO:0000256" key="6">
    <source>
        <dbReference type="ARBA" id="ARBA00057540"/>
    </source>
</evidence>
<evidence type="ECO:0000256" key="1">
    <source>
        <dbReference type="ARBA" id="ARBA00004173"/>
    </source>
</evidence>
<dbReference type="PANTHER" id="PTHR43011">
    <property type="entry name" value="IRON-SULFUR CLUSTER ASSEMBLY 2 HOMOLOG, MITOCHONDRIAL"/>
    <property type="match status" value="1"/>
</dbReference>
<reference evidence="11" key="1">
    <citation type="submission" date="2022-06" db="EMBL/GenBank/DDBJ databases">
        <authorList>
            <person name="Berger JAMES D."/>
            <person name="Berger JAMES D."/>
        </authorList>
    </citation>
    <scope>NUCLEOTIDE SEQUENCE [LARGE SCALE GENOMIC DNA]</scope>
</reference>
<reference evidence="12" key="2">
    <citation type="submission" date="2023-11" db="UniProtKB">
        <authorList>
            <consortium name="WormBaseParasite"/>
        </authorList>
    </citation>
    <scope>IDENTIFICATION</scope>
</reference>
<dbReference type="WBParaSite" id="TREG1_46700.1">
    <property type="protein sequence ID" value="TREG1_46700.1"/>
    <property type="gene ID" value="TREG1_46700"/>
</dbReference>
<dbReference type="InterPro" id="IPR035903">
    <property type="entry name" value="HesB-like_dom_sf"/>
</dbReference>
<dbReference type="Gene3D" id="2.60.300.12">
    <property type="entry name" value="HesB-like domain"/>
    <property type="match status" value="1"/>
</dbReference>
<evidence type="ECO:0000256" key="2">
    <source>
        <dbReference type="ARBA" id="ARBA00006718"/>
    </source>
</evidence>
<name>A0AA85JZZ1_TRIRE</name>
<dbReference type="FunFam" id="2.60.300.12:FF:000006">
    <property type="entry name" value="Iron-sulfur cluster assembly 2 mitochondrial"/>
    <property type="match status" value="1"/>
</dbReference>
<dbReference type="PANTHER" id="PTHR43011:SF1">
    <property type="entry name" value="IRON-SULFUR CLUSTER ASSEMBLY 2 HOMOLOG, MITOCHONDRIAL"/>
    <property type="match status" value="1"/>
</dbReference>
<evidence type="ECO:0000259" key="10">
    <source>
        <dbReference type="Pfam" id="PF01521"/>
    </source>
</evidence>
<accession>A0AA85JZZ1</accession>
<dbReference type="Proteomes" id="UP000050795">
    <property type="component" value="Unassembled WGS sequence"/>
</dbReference>
<dbReference type="AlphaFoldDB" id="A0AA85JZZ1"/>
<feature type="domain" description="Core" evidence="10">
    <location>
        <begin position="33"/>
        <end position="130"/>
    </location>
</feature>
<comment type="subunit">
    <text evidence="9">Heterotetramer; forms a dimer of dimers with IBA57. Interacts with [2Fe-2S]-ISCA2 forming the heterodimer [2Fe- 2S]-ISCA2-IBA57 complex; [2Fe-2S] cluster binding is absolutely required to promote the complex formation.</text>
</comment>